<name>A0ABV2IU46_9HYPH</name>
<accession>A0ABV2IU46</accession>
<protein>
    <submittedName>
        <fullName evidence="1">Uncharacterized protein</fullName>
    </submittedName>
</protein>
<gene>
    <name evidence="1" type="ORF">ABID16_000312</name>
</gene>
<reference evidence="1 2" key="1">
    <citation type="submission" date="2024-06" db="EMBL/GenBank/DDBJ databases">
        <title>Genomic Encyclopedia of Type Strains, Phase IV (KMG-IV): sequencing the most valuable type-strain genomes for metagenomic binning, comparative biology and taxonomic classification.</title>
        <authorList>
            <person name="Goeker M."/>
        </authorList>
    </citation>
    <scope>NUCLEOTIDE SEQUENCE [LARGE SCALE GENOMIC DNA]</scope>
    <source>
        <strain evidence="1 2">DSM 29780</strain>
    </source>
</reference>
<organism evidence="1 2">
    <name type="scientific">Rhizobium aquaticum</name>
    <dbReference type="NCBI Taxonomy" id="1549636"/>
    <lineage>
        <taxon>Bacteria</taxon>
        <taxon>Pseudomonadati</taxon>
        <taxon>Pseudomonadota</taxon>
        <taxon>Alphaproteobacteria</taxon>
        <taxon>Hyphomicrobiales</taxon>
        <taxon>Rhizobiaceae</taxon>
        <taxon>Rhizobium/Agrobacterium group</taxon>
        <taxon>Rhizobium</taxon>
    </lineage>
</organism>
<proteinExistence type="predicted"/>
<evidence type="ECO:0000313" key="1">
    <source>
        <dbReference type="EMBL" id="MET3612007.1"/>
    </source>
</evidence>
<dbReference type="RefSeq" id="WP_354554598.1">
    <property type="nucleotide sequence ID" value="NZ_JBEPMB010000001.1"/>
</dbReference>
<sequence length="69" mass="7544">MKKKIATGRIVRGDSSLETCVKDMKTPPVRLRAVIGSVFTTRGWNELFLAKQAGFAFCQKPGTFDGPSP</sequence>
<evidence type="ECO:0000313" key="2">
    <source>
        <dbReference type="Proteomes" id="UP001549047"/>
    </source>
</evidence>
<comment type="caution">
    <text evidence="1">The sequence shown here is derived from an EMBL/GenBank/DDBJ whole genome shotgun (WGS) entry which is preliminary data.</text>
</comment>
<keyword evidence="2" id="KW-1185">Reference proteome</keyword>
<dbReference type="Proteomes" id="UP001549047">
    <property type="component" value="Unassembled WGS sequence"/>
</dbReference>
<dbReference type="EMBL" id="JBEPMB010000001">
    <property type="protein sequence ID" value="MET3612007.1"/>
    <property type="molecule type" value="Genomic_DNA"/>
</dbReference>